<evidence type="ECO:0000313" key="4">
    <source>
        <dbReference type="EMBL" id="GGM66863.1"/>
    </source>
</evidence>
<evidence type="ECO:0000256" key="1">
    <source>
        <dbReference type="SAM" id="MobiDB-lite"/>
    </source>
</evidence>
<dbReference type="Pfam" id="PF13449">
    <property type="entry name" value="Phytase-like"/>
    <property type="match status" value="1"/>
</dbReference>
<feature type="domain" description="Phytase-like" evidence="3">
    <location>
        <begin position="53"/>
        <end position="354"/>
    </location>
</feature>
<evidence type="ECO:0000256" key="2">
    <source>
        <dbReference type="SAM" id="SignalP"/>
    </source>
</evidence>
<dbReference type="PANTHER" id="PTHR37957:SF1">
    <property type="entry name" value="PHYTASE-LIKE DOMAIN-CONTAINING PROTEIN"/>
    <property type="match status" value="1"/>
</dbReference>
<dbReference type="Proteomes" id="UP000637578">
    <property type="component" value="Unassembled WGS sequence"/>
</dbReference>
<proteinExistence type="predicted"/>
<sequence length="382" mass="41489">MLRTMSTRVLTAALVTAAMITGATTPAEAIAGLRHARLLGEQVLPKDLTVDGTPVGGLSGLDRDPWTGEWLLLSDDRSARGPARFYRARLQLDARGLHDVRVTGVTPLLRPDGTPYPPGAPDGPDPEALRIDPADRTFYWTSEGERAAPTLLDPFVRQATRDGAHVRELSVPPHLRMSTEERGPRRNATLEGLALSSDGRQLLAAMEGPLHQDGAEPTAEHGALVRFTFLDKRSGRPGRQVAYPVEPVFSDAGPGNNGVVEVLAVDRHHYLAMERAYVRGVGNRVRIYEFDVRGASNTLHRDRLDEAVRPVRKRLLVDLAKLPLYKVDNLEGMAWGPWLPTGERSLVLISDDNFNPAQVTQVVALAVRCGGGAEAGGTRALS</sequence>
<dbReference type="InterPro" id="IPR027372">
    <property type="entry name" value="Phytase-like_dom"/>
</dbReference>
<reference evidence="4" key="1">
    <citation type="journal article" date="2014" name="Int. J. Syst. Evol. Microbiol.">
        <title>Complete genome sequence of Corynebacterium casei LMG S-19264T (=DSM 44701T), isolated from a smear-ripened cheese.</title>
        <authorList>
            <consortium name="US DOE Joint Genome Institute (JGI-PGF)"/>
            <person name="Walter F."/>
            <person name="Albersmeier A."/>
            <person name="Kalinowski J."/>
            <person name="Ruckert C."/>
        </authorList>
    </citation>
    <scope>NUCLEOTIDE SEQUENCE</scope>
    <source>
        <strain evidence="4">CGMCC 4.5737</strain>
    </source>
</reference>
<organism evidence="4 5">
    <name type="scientific">Longimycelium tulufanense</name>
    <dbReference type="NCBI Taxonomy" id="907463"/>
    <lineage>
        <taxon>Bacteria</taxon>
        <taxon>Bacillati</taxon>
        <taxon>Actinomycetota</taxon>
        <taxon>Actinomycetes</taxon>
        <taxon>Pseudonocardiales</taxon>
        <taxon>Pseudonocardiaceae</taxon>
        <taxon>Longimycelium</taxon>
    </lineage>
</organism>
<feature type="chain" id="PRO_5035306076" evidence="2">
    <location>
        <begin position="30"/>
        <end position="382"/>
    </location>
</feature>
<gene>
    <name evidence="4" type="ORF">GCM10012275_41630</name>
</gene>
<evidence type="ECO:0000313" key="5">
    <source>
        <dbReference type="Proteomes" id="UP000637578"/>
    </source>
</evidence>
<protein>
    <submittedName>
        <fullName evidence="4">3-phytase</fullName>
    </submittedName>
</protein>
<accession>A0A8J3FWI7</accession>
<comment type="caution">
    <text evidence="4">The sequence shown here is derived from an EMBL/GenBank/DDBJ whole genome shotgun (WGS) entry which is preliminary data.</text>
</comment>
<reference evidence="4" key="2">
    <citation type="submission" date="2020-09" db="EMBL/GenBank/DDBJ databases">
        <authorList>
            <person name="Sun Q."/>
            <person name="Zhou Y."/>
        </authorList>
    </citation>
    <scope>NUCLEOTIDE SEQUENCE</scope>
    <source>
        <strain evidence="4">CGMCC 4.5737</strain>
    </source>
</reference>
<dbReference type="AlphaFoldDB" id="A0A8J3FWI7"/>
<dbReference type="PANTHER" id="PTHR37957">
    <property type="entry name" value="BLR7070 PROTEIN"/>
    <property type="match status" value="1"/>
</dbReference>
<evidence type="ECO:0000259" key="3">
    <source>
        <dbReference type="Pfam" id="PF13449"/>
    </source>
</evidence>
<feature type="compositionally biased region" description="Pro residues" evidence="1">
    <location>
        <begin position="114"/>
        <end position="123"/>
    </location>
</feature>
<keyword evidence="2" id="KW-0732">Signal</keyword>
<keyword evidence="5" id="KW-1185">Reference proteome</keyword>
<feature type="signal peptide" evidence="2">
    <location>
        <begin position="1"/>
        <end position="29"/>
    </location>
</feature>
<dbReference type="EMBL" id="BMMK01000021">
    <property type="protein sequence ID" value="GGM66863.1"/>
    <property type="molecule type" value="Genomic_DNA"/>
</dbReference>
<name>A0A8J3FWI7_9PSEU</name>
<feature type="region of interest" description="Disordered" evidence="1">
    <location>
        <begin position="105"/>
        <end position="127"/>
    </location>
</feature>